<feature type="domain" description="Protein Lines C-terminal" evidence="2">
    <location>
        <begin position="642"/>
        <end position="676"/>
    </location>
</feature>
<dbReference type="Pfam" id="PF14694">
    <property type="entry name" value="LINES_N"/>
    <property type="match status" value="1"/>
</dbReference>
<dbReference type="AlphaFoldDB" id="A0AAV8TY70"/>
<dbReference type="Proteomes" id="UP001159364">
    <property type="component" value="Linkage Group LG03"/>
</dbReference>
<dbReference type="InterPro" id="IPR029415">
    <property type="entry name" value="Lines_C"/>
</dbReference>
<evidence type="ECO:0000313" key="4">
    <source>
        <dbReference type="Proteomes" id="UP001159364"/>
    </source>
</evidence>
<dbReference type="PANTHER" id="PTHR16057">
    <property type="entry name" value="WINS1, 2 PROTEIN"/>
    <property type="match status" value="1"/>
</dbReference>
<comment type="caution">
    <text evidence="3">The sequence shown here is derived from an EMBL/GenBank/DDBJ whole genome shotgun (WGS) entry which is preliminary data.</text>
</comment>
<accession>A0AAV8TY70</accession>
<reference evidence="3 4" key="1">
    <citation type="submission" date="2021-09" db="EMBL/GenBank/DDBJ databases">
        <title>Genomic insights and catalytic innovation underlie evolution of tropane alkaloids biosynthesis.</title>
        <authorList>
            <person name="Wang Y.-J."/>
            <person name="Tian T."/>
            <person name="Huang J.-P."/>
            <person name="Huang S.-X."/>
        </authorList>
    </citation>
    <scope>NUCLEOTIDE SEQUENCE [LARGE SCALE GENOMIC DNA]</scope>
    <source>
        <strain evidence="3">KIB-2018</strain>
        <tissue evidence="3">Leaf</tissue>
    </source>
</reference>
<evidence type="ECO:0000259" key="1">
    <source>
        <dbReference type="Pfam" id="PF14694"/>
    </source>
</evidence>
<dbReference type="EMBL" id="JAIWQS010000003">
    <property type="protein sequence ID" value="KAJ8770643.1"/>
    <property type="molecule type" value="Genomic_DNA"/>
</dbReference>
<feature type="domain" description="Protein Lines N-terminal" evidence="1">
    <location>
        <begin position="465"/>
        <end position="576"/>
    </location>
</feature>
<proteinExistence type="predicted"/>
<protein>
    <recommendedName>
        <fullName evidence="5">Protein Lines C-terminal domain-containing protein</fullName>
    </recommendedName>
</protein>
<name>A0AAV8TY70_9ROSI</name>
<gene>
    <name evidence="3" type="ORF">K2173_021290</name>
</gene>
<keyword evidence="4" id="KW-1185">Reference proteome</keyword>
<evidence type="ECO:0000259" key="2">
    <source>
        <dbReference type="Pfam" id="PF14695"/>
    </source>
</evidence>
<dbReference type="InterPro" id="IPR024875">
    <property type="entry name" value="Protein_Lines"/>
</dbReference>
<sequence>MPKFCRIRCLIENCLQSHIFEEQEAVSLTTEEEKHLLLALSQVSREIKLWIHELDSSDTDEEMGSETLCEETCSDESKLTEIEGSHSMTKILADLIPFLAVESPYLRHLAGNILVAISEFVASCASEWGSYIHSLCICLGLLMASLLACAPPPLMYMNGLDDTFCDSSGFVVLMSKLKNGNWSTAAGIVRVLRNILKYVKEERDDQCLELFLGSITSFISLMNHVGRGRGTLKNNVQISDDLFFESSDEESKVVFLGFLIQFLCSLAEQSSCLKAMAGTKDHDLFLDKIVNLVPKLLSWCVGKQGNRLKISISQYFKHKLLMLMLRLSYQSQLNCSILVSWLQLLHVYFEELLRRPITEFKSARDEYLEGSPFLWSLCDVEAGSICSLHLQRKVVLLFLRCCLTMINSSKQCTCATVDSCLTANSSTDMICCIRKKGLLDLSEWLQEKFPTEKLGVNEMYLENCSGFAQSFLHLYMHEDDMLFKVLLQLLSVPCGEEQLNGVRWTFQDVKRDALSHVSNLFNPVCLFHLFLAELHYDHQVLLDYLISRDTGINCAEYLLRCLRIVCDSWQSFRSFCMVEGVVNQSSSKRRKVTLEGSDFHVEPSSVHRRDQNVPSSLSGKERDFGQNCKQYKTKAQPFEEAKVCLLSLKDSVEKLHEKNLFPYNPEVLLNRLTKFQGLCFNGRNREFT</sequence>
<evidence type="ECO:0008006" key="5">
    <source>
        <dbReference type="Google" id="ProtNLM"/>
    </source>
</evidence>
<dbReference type="Pfam" id="PF14695">
    <property type="entry name" value="LINES_C"/>
    <property type="match status" value="1"/>
</dbReference>
<organism evidence="3 4">
    <name type="scientific">Erythroxylum novogranatense</name>
    <dbReference type="NCBI Taxonomy" id="1862640"/>
    <lineage>
        <taxon>Eukaryota</taxon>
        <taxon>Viridiplantae</taxon>
        <taxon>Streptophyta</taxon>
        <taxon>Embryophyta</taxon>
        <taxon>Tracheophyta</taxon>
        <taxon>Spermatophyta</taxon>
        <taxon>Magnoliopsida</taxon>
        <taxon>eudicotyledons</taxon>
        <taxon>Gunneridae</taxon>
        <taxon>Pentapetalae</taxon>
        <taxon>rosids</taxon>
        <taxon>fabids</taxon>
        <taxon>Malpighiales</taxon>
        <taxon>Erythroxylaceae</taxon>
        <taxon>Erythroxylum</taxon>
    </lineage>
</organism>
<dbReference type="PANTHER" id="PTHR16057:SF1">
    <property type="entry name" value="PROTEIN LINES HOMOLOG 1"/>
    <property type="match status" value="1"/>
</dbReference>
<evidence type="ECO:0000313" key="3">
    <source>
        <dbReference type="EMBL" id="KAJ8770643.1"/>
    </source>
</evidence>
<dbReference type="InterPro" id="IPR032794">
    <property type="entry name" value="LINES_N"/>
</dbReference>